<evidence type="ECO:0000256" key="1">
    <source>
        <dbReference type="ARBA" id="ARBA00005854"/>
    </source>
</evidence>
<keyword evidence="3" id="KW-0520">NAD</keyword>
<dbReference type="OrthoDB" id="4324715at2"/>
<dbReference type="PROSITE" id="PS00670">
    <property type="entry name" value="D_2_HYDROXYACID_DH_2"/>
    <property type="match status" value="1"/>
</dbReference>
<keyword evidence="8" id="KW-1185">Reference proteome</keyword>
<feature type="domain" description="D-isomer specific 2-hydroxyacid dehydrogenase catalytic" evidence="5">
    <location>
        <begin position="45"/>
        <end position="320"/>
    </location>
</feature>
<comment type="similarity">
    <text evidence="1 4">Belongs to the D-isomer specific 2-hydroxyacid dehydrogenase family.</text>
</comment>
<dbReference type="RefSeq" id="WP_099199089.1">
    <property type="nucleotide sequence ID" value="NZ_JBIRXA010000006.1"/>
</dbReference>
<dbReference type="AlphaFoldDB" id="A0A2G1XK72"/>
<proteinExistence type="inferred from homology"/>
<evidence type="ECO:0000259" key="6">
    <source>
        <dbReference type="Pfam" id="PF02826"/>
    </source>
</evidence>
<dbReference type="SUPFAM" id="SSF51735">
    <property type="entry name" value="NAD(P)-binding Rossmann-fold domains"/>
    <property type="match status" value="1"/>
</dbReference>
<dbReference type="SUPFAM" id="SSF52283">
    <property type="entry name" value="Formate/glycerate dehydrogenase catalytic domain-like"/>
    <property type="match status" value="1"/>
</dbReference>
<comment type="caution">
    <text evidence="7">The sequence shown here is derived from an EMBL/GenBank/DDBJ whole genome shotgun (WGS) entry which is preliminary data.</text>
</comment>
<evidence type="ECO:0000313" key="7">
    <source>
        <dbReference type="EMBL" id="PHQ51635.1"/>
    </source>
</evidence>
<organism evidence="7 8">
    <name type="scientific">Streptomyces cinnamoneus</name>
    <name type="common">Streptoverticillium cinnamoneum</name>
    <dbReference type="NCBI Taxonomy" id="53446"/>
    <lineage>
        <taxon>Bacteria</taxon>
        <taxon>Bacillati</taxon>
        <taxon>Actinomycetota</taxon>
        <taxon>Actinomycetes</taxon>
        <taxon>Kitasatosporales</taxon>
        <taxon>Streptomycetaceae</taxon>
        <taxon>Streptomyces</taxon>
        <taxon>Streptomyces cinnamoneus group</taxon>
    </lineage>
</organism>
<sequence length="329" mass="34183">MSDWPHILIGTSTDMTAALFPPDLRARLAACGTVTTGRAAADAAADVLITGWGSPPLTADVLGGTPRLRLVVHAAGSVKGLVTPTVWERGIAVSSAADANAGPVAEYAYALVVLAAKQALTSAASYAARGGRAGWPVFQDRRGADGLTVGVVGASRIGRRVVARLRSASAGYRVLLHDPCVPPDEAKRLGAELVDDVDALCGASRVVTLHAPELPETRGLLNAERLALIPDGGTVVNTARGSLVDTESLVRECASGRLNAFLDVTDPEPLPHGHQLLALPNVLVTPHIAGAQGSEVRRLGAYAVEEVERWVLGLPLRGAVRRADLDRSA</sequence>
<dbReference type="EMBL" id="NHZO01000142">
    <property type="protein sequence ID" value="PHQ51635.1"/>
    <property type="molecule type" value="Genomic_DNA"/>
</dbReference>
<keyword evidence="2 4" id="KW-0560">Oxidoreductase</keyword>
<dbReference type="InterPro" id="IPR006140">
    <property type="entry name" value="D-isomer_DH_NAD-bd"/>
</dbReference>
<gene>
    <name evidence="7" type="ORF">BLA24_12635</name>
</gene>
<dbReference type="GO" id="GO:0005829">
    <property type="term" value="C:cytosol"/>
    <property type="evidence" value="ECO:0007669"/>
    <property type="project" value="TreeGrafter"/>
</dbReference>
<dbReference type="PANTHER" id="PTHR10996">
    <property type="entry name" value="2-HYDROXYACID DEHYDROGENASE-RELATED"/>
    <property type="match status" value="1"/>
</dbReference>
<dbReference type="GO" id="GO:0030267">
    <property type="term" value="F:glyoxylate reductase (NADPH) activity"/>
    <property type="evidence" value="ECO:0007669"/>
    <property type="project" value="TreeGrafter"/>
</dbReference>
<evidence type="ECO:0000259" key="5">
    <source>
        <dbReference type="Pfam" id="PF00389"/>
    </source>
</evidence>
<dbReference type="CDD" id="cd12167">
    <property type="entry name" value="2-Hacid_dh_8"/>
    <property type="match status" value="1"/>
</dbReference>
<dbReference type="Pfam" id="PF02826">
    <property type="entry name" value="2-Hacid_dh_C"/>
    <property type="match status" value="1"/>
</dbReference>
<feature type="domain" description="D-isomer specific 2-hydroxyacid dehydrogenase NAD-binding" evidence="6">
    <location>
        <begin position="135"/>
        <end position="289"/>
    </location>
</feature>
<dbReference type="Gene3D" id="3.40.50.720">
    <property type="entry name" value="NAD(P)-binding Rossmann-like Domain"/>
    <property type="match status" value="2"/>
</dbReference>
<evidence type="ECO:0000256" key="4">
    <source>
        <dbReference type="RuleBase" id="RU003719"/>
    </source>
</evidence>
<evidence type="ECO:0000256" key="2">
    <source>
        <dbReference type="ARBA" id="ARBA00023002"/>
    </source>
</evidence>
<protein>
    <submittedName>
        <fullName evidence="7">Hydroxyacid dehydrogenase</fullName>
    </submittedName>
</protein>
<dbReference type="InterPro" id="IPR006139">
    <property type="entry name" value="D-isomer_2_OHA_DH_cat_dom"/>
</dbReference>
<dbReference type="Proteomes" id="UP000222531">
    <property type="component" value="Unassembled WGS sequence"/>
</dbReference>
<reference evidence="7 8" key="1">
    <citation type="journal article" date="2017" name="Biochemistry">
        <title>Identification of the Biosynthetic Pathway for the Antibiotic Bicyclomycin.</title>
        <authorList>
            <person name="Patteson J."/>
            <person name="Cai W."/>
            <person name="Johnson R.A."/>
            <person name="Santa Maria K."/>
            <person name="Li B."/>
        </authorList>
    </citation>
    <scope>NUCLEOTIDE SEQUENCE [LARGE SCALE GENOMIC DNA]</scope>
    <source>
        <strain evidence="7 8">ATCC 21532</strain>
    </source>
</reference>
<dbReference type="PANTHER" id="PTHR10996:SF178">
    <property type="entry name" value="2-HYDROXYACID DEHYDROGENASE YGL185C-RELATED"/>
    <property type="match status" value="1"/>
</dbReference>
<evidence type="ECO:0000313" key="8">
    <source>
        <dbReference type="Proteomes" id="UP000222531"/>
    </source>
</evidence>
<dbReference type="InterPro" id="IPR036291">
    <property type="entry name" value="NAD(P)-bd_dom_sf"/>
</dbReference>
<evidence type="ECO:0000256" key="3">
    <source>
        <dbReference type="ARBA" id="ARBA00023027"/>
    </source>
</evidence>
<name>A0A2G1XK72_STRCJ</name>
<dbReference type="Pfam" id="PF00389">
    <property type="entry name" value="2-Hacid_dh"/>
    <property type="match status" value="1"/>
</dbReference>
<dbReference type="GO" id="GO:0051287">
    <property type="term" value="F:NAD binding"/>
    <property type="evidence" value="ECO:0007669"/>
    <property type="project" value="InterPro"/>
</dbReference>
<dbReference type="InterPro" id="IPR029753">
    <property type="entry name" value="D-isomer_DH_CS"/>
</dbReference>
<accession>A0A2G1XK72</accession>
<dbReference type="GO" id="GO:0016618">
    <property type="term" value="F:hydroxypyruvate reductase [NAD(P)H] activity"/>
    <property type="evidence" value="ECO:0007669"/>
    <property type="project" value="TreeGrafter"/>
</dbReference>
<dbReference type="InterPro" id="IPR050223">
    <property type="entry name" value="D-isomer_2-hydroxyacid_DH"/>
</dbReference>